<feature type="domain" description="Thoeris anti-defense 2-like" evidence="1">
    <location>
        <begin position="12"/>
        <end position="74"/>
    </location>
</feature>
<dbReference type="Proteomes" id="UP001215180">
    <property type="component" value="Unassembled WGS sequence"/>
</dbReference>
<protein>
    <submittedName>
        <fullName evidence="2">DUF2829 domain-containing protein</fullName>
    </submittedName>
</protein>
<organism evidence="2 3">
    <name type="scientific">Enterobacter cloacae</name>
    <dbReference type="NCBI Taxonomy" id="550"/>
    <lineage>
        <taxon>Bacteria</taxon>
        <taxon>Pseudomonadati</taxon>
        <taxon>Pseudomonadota</taxon>
        <taxon>Gammaproteobacteria</taxon>
        <taxon>Enterobacterales</taxon>
        <taxon>Enterobacteriaceae</taxon>
        <taxon>Enterobacter</taxon>
        <taxon>Enterobacter cloacae complex</taxon>
    </lineage>
</organism>
<comment type="caution">
    <text evidence="2">The sequence shown here is derived from an EMBL/GenBank/DDBJ whole genome shotgun (WGS) entry which is preliminary data.</text>
</comment>
<accession>A0AAW6NR54</accession>
<dbReference type="InterPro" id="IPR021361">
    <property type="entry name" value="Tad2-like_dom"/>
</dbReference>
<dbReference type="EMBL" id="JARJGR010000848">
    <property type="protein sequence ID" value="MDF3638660.1"/>
    <property type="molecule type" value="Genomic_DNA"/>
</dbReference>
<reference evidence="2" key="1">
    <citation type="submission" date="2023-03" db="EMBL/GenBank/DDBJ databases">
        <title>A Study on Prevalence and Characterization of Enterobacter cloacae strains in China.</title>
        <authorList>
            <person name="Zheng Z."/>
        </authorList>
    </citation>
    <scope>NUCLEOTIDE SEQUENCE</scope>
    <source>
        <strain evidence="2">EC77</strain>
    </source>
</reference>
<dbReference type="Pfam" id="PF11195">
    <property type="entry name" value="Tad2-like"/>
    <property type="match status" value="1"/>
</dbReference>
<sequence>MSQEQIETTGFDFAYALQNLKDGKKVCRSQWFEVGQYVFLVPAAETFSLVHNEGNVEDWSPSGADLLANDWSVVE</sequence>
<proteinExistence type="predicted"/>
<evidence type="ECO:0000313" key="2">
    <source>
        <dbReference type="EMBL" id="MDF3638660.1"/>
    </source>
</evidence>
<evidence type="ECO:0000259" key="1">
    <source>
        <dbReference type="Pfam" id="PF11195"/>
    </source>
</evidence>
<evidence type="ECO:0000313" key="3">
    <source>
        <dbReference type="Proteomes" id="UP001215180"/>
    </source>
</evidence>
<name>A0AAW6NR54_ENTCL</name>
<gene>
    <name evidence="2" type="ORF">P3S46_15720</name>
</gene>
<dbReference type="RefSeq" id="WP_276169381.1">
    <property type="nucleotide sequence ID" value="NZ_JARJGR010000848.1"/>
</dbReference>
<dbReference type="AlphaFoldDB" id="A0AAW6NR54"/>